<dbReference type="EMBL" id="JAGGKT010000008">
    <property type="protein sequence ID" value="MBP1932803.1"/>
    <property type="molecule type" value="Genomic_DNA"/>
</dbReference>
<evidence type="ECO:0000313" key="3">
    <source>
        <dbReference type="Proteomes" id="UP001519343"/>
    </source>
</evidence>
<reference evidence="2 3" key="1">
    <citation type="submission" date="2021-03" db="EMBL/GenBank/DDBJ databases">
        <title>Genomic Encyclopedia of Type Strains, Phase IV (KMG-IV): sequencing the most valuable type-strain genomes for metagenomic binning, comparative biology and taxonomic classification.</title>
        <authorList>
            <person name="Goeker M."/>
        </authorList>
    </citation>
    <scope>NUCLEOTIDE SEQUENCE [LARGE SCALE GENOMIC DNA]</scope>
    <source>
        <strain evidence="2 3">DSM 24738</strain>
    </source>
</reference>
<accession>A0ABS4GRA0</accession>
<dbReference type="Proteomes" id="UP001519343">
    <property type="component" value="Unassembled WGS sequence"/>
</dbReference>
<protein>
    <recommendedName>
        <fullName evidence="1">DUF8052 domain-containing protein</fullName>
    </recommendedName>
</protein>
<evidence type="ECO:0000313" key="2">
    <source>
        <dbReference type="EMBL" id="MBP1932803.1"/>
    </source>
</evidence>
<keyword evidence="3" id="KW-1185">Reference proteome</keyword>
<dbReference type="Pfam" id="PF26226">
    <property type="entry name" value="DUF8052"/>
    <property type="match status" value="1"/>
</dbReference>
<dbReference type="InterPro" id="IPR058365">
    <property type="entry name" value="DUF8052"/>
</dbReference>
<organism evidence="2 3">
    <name type="scientific">Ammoniphilus resinae</name>
    <dbReference type="NCBI Taxonomy" id="861532"/>
    <lineage>
        <taxon>Bacteria</taxon>
        <taxon>Bacillati</taxon>
        <taxon>Bacillota</taxon>
        <taxon>Bacilli</taxon>
        <taxon>Bacillales</taxon>
        <taxon>Paenibacillaceae</taxon>
        <taxon>Aneurinibacillus group</taxon>
        <taxon>Ammoniphilus</taxon>
    </lineage>
</organism>
<evidence type="ECO:0000259" key="1">
    <source>
        <dbReference type="Pfam" id="PF26226"/>
    </source>
</evidence>
<feature type="domain" description="DUF8052" evidence="1">
    <location>
        <begin position="4"/>
        <end position="163"/>
    </location>
</feature>
<comment type="caution">
    <text evidence="2">The sequence shown here is derived from an EMBL/GenBank/DDBJ whole genome shotgun (WGS) entry which is preliminary data.</text>
</comment>
<proteinExistence type="predicted"/>
<dbReference type="RefSeq" id="WP_209810842.1">
    <property type="nucleotide sequence ID" value="NZ_JAGGKT010000008.1"/>
</dbReference>
<gene>
    <name evidence="2" type="ORF">J2Z37_002814</name>
</gene>
<sequence length="183" mass="21711">MDGSEYLTLLEKRLGHLFRVQRDYSVLEELFHLYAQCEIQNERYFGSKNVKLWRADNYEYTLVRCYEEMTQNNLLELTDFLKQAVDSLVKPHEEHMTSIISGVIVIDKEPTPNIIRIVERFSYQKAFKMGLQGWCDIRLILVVPPLNQVYCNRKAKEVKPFYHPVKSPKKKSLIRKIREVLKS</sequence>
<name>A0ABS4GRA0_9BACL</name>